<keyword evidence="3 6" id="KW-0479">Metal-binding</keyword>
<name>A0ABV1K5R0_9PSEU</name>
<reference evidence="8 9" key="1">
    <citation type="submission" date="2024-03" db="EMBL/GenBank/DDBJ databases">
        <title>Draft genome sequence of Pseudonocardia nematodicida JCM 31783.</title>
        <authorList>
            <person name="Butdee W."/>
            <person name="Duangmal K."/>
        </authorList>
    </citation>
    <scope>NUCLEOTIDE SEQUENCE [LARGE SCALE GENOMIC DNA]</scope>
    <source>
        <strain evidence="8 9">JCM 31783</strain>
    </source>
</reference>
<keyword evidence="5" id="KW-0560">Oxidoreductase</keyword>
<accession>A0ABV1K5R0</accession>
<evidence type="ECO:0000313" key="8">
    <source>
        <dbReference type="EMBL" id="MEQ3549806.1"/>
    </source>
</evidence>
<dbReference type="Proteomes" id="UP001494902">
    <property type="component" value="Unassembled WGS sequence"/>
</dbReference>
<gene>
    <name evidence="8" type="ORF">WIS52_04935</name>
</gene>
<dbReference type="SMART" id="SM00829">
    <property type="entry name" value="PKS_ER"/>
    <property type="match status" value="1"/>
</dbReference>
<evidence type="ECO:0000259" key="7">
    <source>
        <dbReference type="SMART" id="SM00829"/>
    </source>
</evidence>
<dbReference type="Pfam" id="PF08240">
    <property type="entry name" value="ADH_N"/>
    <property type="match status" value="1"/>
</dbReference>
<dbReference type="InterPro" id="IPR013154">
    <property type="entry name" value="ADH-like_N"/>
</dbReference>
<protein>
    <submittedName>
        <fullName evidence="8">2,3-butanediol dehydrogenase</fullName>
    </submittedName>
</protein>
<evidence type="ECO:0000256" key="1">
    <source>
        <dbReference type="ARBA" id="ARBA00001947"/>
    </source>
</evidence>
<comment type="cofactor">
    <cofactor evidence="1 6">
        <name>Zn(2+)</name>
        <dbReference type="ChEBI" id="CHEBI:29105"/>
    </cofactor>
</comment>
<organism evidence="8 9">
    <name type="scientific">Pseudonocardia nematodicida</name>
    <dbReference type="NCBI Taxonomy" id="1206997"/>
    <lineage>
        <taxon>Bacteria</taxon>
        <taxon>Bacillati</taxon>
        <taxon>Actinomycetota</taxon>
        <taxon>Actinomycetes</taxon>
        <taxon>Pseudonocardiales</taxon>
        <taxon>Pseudonocardiaceae</taxon>
        <taxon>Pseudonocardia</taxon>
    </lineage>
</organism>
<dbReference type="PANTHER" id="PTHR43161:SF23">
    <property type="entry name" value="(R,R)-BUTANEDIOL DEHYDROGENASE-RELATED"/>
    <property type="match status" value="1"/>
</dbReference>
<evidence type="ECO:0000256" key="6">
    <source>
        <dbReference type="RuleBase" id="RU361277"/>
    </source>
</evidence>
<dbReference type="PANTHER" id="PTHR43161">
    <property type="entry name" value="SORBITOL DEHYDROGENASE"/>
    <property type="match status" value="1"/>
</dbReference>
<comment type="caution">
    <text evidence="8">The sequence shown here is derived from an EMBL/GenBank/DDBJ whole genome shotgun (WGS) entry which is preliminary data.</text>
</comment>
<proteinExistence type="inferred from homology"/>
<dbReference type="CDD" id="cd08233">
    <property type="entry name" value="butanediol_DH_like"/>
    <property type="match status" value="1"/>
</dbReference>
<evidence type="ECO:0000256" key="2">
    <source>
        <dbReference type="ARBA" id="ARBA00008072"/>
    </source>
</evidence>
<dbReference type="RefSeq" id="WP_349296901.1">
    <property type="nucleotide sequence ID" value="NZ_JBEDNQ010000002.1"/>
</dbReference>
<dbReference type="InterPro" id="IPR013149">
    <property type="entry name" value="ADH-like_C"/>
</dbReference>
<evidence type="ECO:0000256" key="3">
    <source>
        <dbReference type="ARBA" id="ARBA00022723"/>
    </source>
</evidence>
<evidence type="ECO:0000256" key="4">
    <source>
        <dbReference type="ARBA" id="ARBA00022833"/>
    </source>
</evidence>
<dbReference type="Pfam" id="PF00107">
    <property type="entry name" value="ADH_zinc_N"/>
    <property type="match status" value="1"/>
</dbReference>
<dbReference type="InterPro" id="IPR011032">
    <property type="entry name" value="GroES-like_sf"/>
</dbReference>
<comment type="similarity">
    <text evidence="2 6">Belongs to the zinc-containing alcohol dehydrogenase family.</text>
</comment>
<evidence type="ECO:0000256" key="5">
    <source>
        <dbReference type="ARBA" id="ARBA00023002"/>
    </source>
</evidence>
<feature type="domain" description="Enoyl reductase (ER)" evidence="7">
    <location>
        <begin position="8"/>
        <end position="345"/>
    </location>
</feature>
<dbReference type="PROSITE" id="PS00059">
    <property type="entry name" value="ADH_ZINC"/>
    <property type="match status" value="1"/>
</dbReference>
<dbReference type="SUPFAM" id="SSF51735">
    <property type="entry name" value="NAD(P)-binding Rossmann-fold domains"/>
    <property type="match status" value="1"/>
</dbReference>
<dbReference type="InterPro" id="IPR036291">
    <property type="entry name" value="NAD(P)-bd_dom_sf"/>
</dbReference>
<evidence type="ECO:0000313" key="9">
    <source>
        <dbReference type="Proteomes" id="UP001494902"/>
    </source>
</evidence>
<keyword evidence="4 6" id="KW-0862">Zinc</keyword>
<dbReference type="InterPro" id="IPR002328">
    <property type="entry name" value="ADH_Zn_CS"/>
</dbReference>
<sequence length="352" mass="37073">MRAVVYRGREDLDITDVPEGPVGPGEVRLEVGFNGICGSDLHEYYAGPIFIPDGEKHPLTGRELPLTLGHEFSGTVAEVGAGVENAAVGDRVAVMPLYTCGVCPRCREGRYNVCAQIGFHGLMADGGMAERTVVPSHMLHALPDEVSLEMGALVEPMAVAYHAAKLGDVNPGSTALVFGAGPIGIGLWFALRGMGVENVQVVEPSATRRAAIERLGAATLDPTADDVPALVNDMTGGRGADACYDAAGVAPAVATALNALGAGRPMVSVAIYETPLETPLLNLVLGESRIQGSLCYTHEDYRAVIELMSRGHYDTTGWVEKIAMRDVVDEGFEALHAGRKMKVLVDPSIAIA</sequence>
<dbReference type="EMBL" id="JBEDNQ010000002">
    <property type="protein sequence ID" value="MEQ3549806.1"/>
    <property type="molecule type" value="Genomic_DNA"/>
</dbReference>
<dbReference type="Gene3D" id="3.40.50.720">
    <property type="entry name" value="NAD(P)-binding Rossmann-like Domain"/>
    <property type="match status" value="1"/>
</dbReference>
<keyword evidence="9" id="KW-1185">Reference proteome</keyword>
<dbReference type="InterPro" id="IPR020843">
    <property type="entry name" value="ER"/>
</dbReference>
<dbReference type="Gene3D" id="3.90.180.10">
    <property type="entry name" value="Medium-chain alcohol dehydrogenases, catalytic domain"/>
    <property type="match status" value="1"/>
</dbReference>
<dbReference type="SUPFAM" id="SSF50129">
    <property type="entry name" value="GroES-like"/>
    <property type="match status" value="1"/>
</dbReference>